<dbReference type="Gene3D" id="2.170.130.10">
    <property type="entry name" value="TonB-dependent receptor, plug domain"/>
    <property type="match status" value="1"/>
</dbReference>
<accession>A0ABV4BKF3</accession>
<evidence type="ECO:0000259" key="14">
    <source>
        <dbReference type="Pfam" id="PF00593"/>
    </source>
</evidence>
<organism evidence="16 17">
    <name type="scientific">Thioalkalicoccus limnaeus</name>
    <dbReference type="NCBI Taxonomy" id="120681"/>
    <lineage>
        <taxon>Bacteria</taxon>
        <taxon>Pseudomonadati</taxon>
        <taxon>Pseudomonadota</taxon>
        <taxon>Gammaproteobacteria</taxon>
        <taxon>Chromatiales</taxon>
        <taxon>Chromatiaceae</taxon>
        <taxon>Thioalkalicoccus</taxon>
    </lineage>
</organism>
<dbReference type="PROSITE" id="PS52016">
    <property type="entry name" value="TONB_DEPENDENT_REC_3"/>
    <property type="match status" value="1"/>
</dbReference>
<evidence type="ECO:0000259" key="15">
    <source>
        <dbReference type="Pfam" id="PF07715"/>
    </source>
</evidence>
<dbReference type="PANTHER" id="PTHR30069">
    <property type="entry name" value="TONB-DEPENDENT OUTER MEMBRANE RECEPTOR"/>
    <property type="match status" value="1"/>
</dbReference>
<sequence>MSSARQLVVAGGLYLGGCCFSMAFAQGPAVAGSPLTTAALPEMVVTATKTGVDPASVPFTVHSVDATEIQRQPQPYLTNIGELIRDLPGVSVGQVYPLGPPWIQLRGTGYFVGRTIYVVDGLPLLEPIVSTTIHPNDVERIDVVLGPSSALYGPNASGGVVNVITRRGAPGMGATGAIAYGSFDTWRPQASVGGGSGDMDYYLSYSGDISNGYPFNPVSAGIELWDLGQRQYLPSATLTDAAYEKHHVSTSLGWRNAQGASVRLAANYMNADQDAGQPNRTITDDGDQLITSLTAEVPVADTAIVRFRGGYQYFNRPSTNTGGLTLDGARNLVLNSTPTLSGLWGPRTFIPLELQTDLFLGDNNILTGGVFFSHLDDNRSNRSAATGQLLSKSSWKTDNLAFYLQNQTFLLDDRLSLVAGLRHDSWKYYDIFDSGSTNRTPPDVSKHYTTYRGGARFQVNDQLALRGSAGTAFWPGATIWFFQNLSTGMTWREANPNLDPEKTWMVDLGADMQFPTTGAQLGLTAYYGKITDMVSYRYDENPDLPGGSIIRTQNLGGAEIYGLEILGTQPITEHLSFRASLTLNRSRIEDTGTLDGNQLRNAPDYHGSIGFQYLNPTLVNADLRLRFSDSRYYDDENTDLPYFLMDAYETLDLKVWRDWKVAKDLTLTTSLSAINLLDQDYQLELHYVAPGRYLEGQVALHYAF</sequence>
<dbReference type="InterPro" id="IPR000531">
    <property type="entry name" value="Beta-barrel_TonB"/>
</dbReference>
<dbReference type="Pfam" id="PF00593">
    <property type="entry name" value="TonB_dep_Rec_b-barrel"/>
    <property type="match status" value="1"/>
</dbReference>
<evidence type="ECO:0000256" key="12">
    <source>
        <dbReference type="RuleBase" id="RU003357"/>
    </source>
</evidence>
<dbReference type="CDD" id="cd01347">
    <property type="entry name" value="ligand_gated_channel"/>
    <property type="match status" value="1"/>
</dbReference>
<evidence type="ECO:0000256" key="8">
    <source>
        <dbReference type="ARBA" id="ARBA00023136"/>
    </source>
</evidence>
<dbReference type="Proteomes" id="UP001564408">
    <property type="component" value="Unassembled WGS sequence"/>
</dbReference>
<evidence type="ECO:0000256" key="1">
    <source>
        <dbReference type="ARBA" id="ARBA00004571"/>
    </source>
</evidence>
<evidence type="ECO:0000256" key="11">
    <source>
        <dbReference type="PROSITE-ProRule" id="PRU01360"/>
    </source>
</evidence>
<keyword evidence="8 11" id="KW-0472">Membrane</keyword>
<dbReference type="InterPro" id="IPR036942">
    <property type="entry name" value="Beta-barrel_TonB_sf"/>
</dbReference>
<evidence type="ECO:0000256" key="5">
    <source>
        <dbReference type="ARBA" id="ARBA00022692"/>
    </source>
</evidence>
<evidence type="ECO:0000256" key="9">
    <source>
        <dbReference type="ARBA" id="ARBA00023170"/>
    </source>
</evidence>
<evidence type="ECO:0000256" key="4">
    <source>
        <dbReference type="ARBA" id="ARBA00022452"/>
    </source>
</evidence>
<dbReference type="RefSeq" id="WP_369668185.1">
    <property type="nucleotide sequence ID" value="NZ_JBDKXB010000029.1"/>
</dbReference>
<dbReference type="Pfam" id="PF07715">
    <property type="entry name" value="Plug"/>
    <property type="match status" value="1"/>
</dbReference>
<keyword evidence="6 13" id="KW-0732">Signal</keyword>
<evidence type="ECO:0000256" key="13">
    <source>
        <dbReference type="SAM" id="SignalP"/>
    </source>
</evidence>
<feature type="chain" id="PRO_5047537522" evidence="13">
    <location>
        <begin position="26"/>
        <end position="704"/>
    </location>
</feature>
<keyword evidence="5 11" id="KW-0812">Transmembrane</keyword>
<dbReference type="PANTHER" id="PTHR30069:SF29">
    <property type="entry name" value="HEMOGLOBIN AND HEMOGLOBIN-HAPTOGLOBIN-BINDING PROTEIN 1-RELATED"/>
    <property type="match status" value="1"/>
</dbReference>
<feature type="domain" description="TonB-dependent receptor plug" evidence="15">
    <location>
        <begin position="55"/>
        <end position="160"/>
    </location>
</feature>
<evidence type="ECO:0000256" key="3">
    <source>
        <dbReference type="ARBA" id="ARBA00022448"/>
    </source>
</evidence>
<evidence type="ECO:0000256" key="6">
    <source>
        <dbReference type="ARBA" id="ARBA00022729"/>
    </source>
</evidence>
<keyword evidence="7 12" id="KW-0798">TonB box</keyword>
<keyword evidence="17" id="KW-1185">Reference proteome</keyword>
<dbReference type="InterPro" id="IPR039426">
    <property type="entry name" value="TonB-dep_rcpt-like"/>
</dbReference>
<gene>
    <name evidence="16" type="ORF">ABC977_15440</name>
</gene>
<dbReference type="InterPro" id="IPR037066">
    <property type="entry name" value="Plug_dom_sf"/>
</dbReference>
<protein>
    <submittedName>
        <fullName evidence="16">TonB-dependent receptor</fullName>
    </submittedName>
</protein>
<evidence type="ECO:0000313" key="17">
    <source>
        <dbReference type="Proteomes" id="UP001564408"/>
    </source>
</evidence>
<evidence type="ECO:0000256" key="2">
    <source>
        <dbReference type="ARBA" id="ARBA00008143"/>
    </source>
</evidence>
<feature type="domain" description="TonB-dependent receptor-like beta-barrel" evidence="14">
    <location>
        <begin position="242"/>
        <end position="675"/>
    </location>
</feature>
<comment type="caution">
    <text evidence="16">The sequence shown here is derived from an EMBL/GenBank/DDBJ whole genome shotgun (WGS) entry which is preliminary data.</text>
</comment>
<dbReference type="Gene3D" id="2.40.170.20">
    <property type="entry name" value="TonB-dependent receptor, beta-barrel domain"/>
    <property type="match status" value="1"/>
</dbReference>
<keyword evidence="3 11" id="KW-0813">Transport</keyword>
<name>A0ABV4BKF3_9GAMM</name>
<comment type="similarity">
    <text evidence="2">Belongs to the TonB-dependent receptor family. Hemoglobin/haptoglobin binding protein subfamily.</text>
</comment>
<keyword evidence="4 11" id="KW-1134">Transmembrane beta strand</keyword>
<evidence type="ECO:0000256" key="10">
    <source>
        <dbReference type="ARBA" id="ARBA00023237"/>
    </source>
</evidence>
<dbReference type="EMBL" id="JBDKXB010000029">
    <property type="protein sequence ID" value="MEY6433798.1"/>
    <property type="molecule type" value="Genomic_DNA"/>
</dbReference>
<reference evidence="16 17" key="1">
    <citation type="submission" date="2024-05" db="EMBL/GenBank/DDBJ databases">
        <title>Genome Sequence and Characterization of the New Strain Purple Sulfur Bacterium of Genus Thioalkalicoccus.</title>
        <authorList>
            <person name="Bryantseva I.A."/>
            <person name="Kyndt J.A."/>
            <person name="Imhoff J.F."/>
        </authorList>
    </citation>
    <scope>NUCLEOTIDE SEQUENCE [LARGE SCALE GENOMIC DNA]</scope>
    <source>
        <strain evidence="16 17">Um2</strain>
    </source>
</reference>
<comment type="subcellular location">
    <subcellularLocation>
        <location evidence="1 11">Cell outer membrane</location>
        <topology evidence="1 11">Multi-pass membrane protein</topology>
    </subcellularLocation>
</comment>
<feature type="signal peptide" evidence="13">
    <location>
        <begin position="1"/>
        <end position="25"/>
    </location>
</feature>
<evidence type="ECO:0000256" key="7">
    <source>
        <dbReference type="ARBA" id="ARBA00023077"/>
    </source>
</evidence>
<evidence type="ECO:0000313" key="16">
    <source>
        <dbReference type="EMBL" id="MEY6433798.1"/>
    </source>
</evidence>
<keyword evidence="9 16" id="KW-0675">Receptor</keyword>
<dbReference type="SUPFAM" id="SSF56935">
    <property type="entry name" value="Porins"/>
    <property type="match status" value="1"/>
</dbReference>
<keyword evidence="10 11" id="KW-0998">Cell outer membrane</keyword>
<dbReference type="InterPro" id="IPR012910">
    <property type="entry name" value="Plug_dom"/>
</dbReference>
<proteinExistence type="inferred from homology"/>